<keyword evidence="2" id="KW-1185">Reference proteome</keyword>
<dbReference type="EMBL" id="QGKV02000649">
    <property type="protein sequence ID" value="KAF3579460.1"/>
    <property type="molecule type" value="Genomic_DNA"/>
</dbReference>
<organism evidence="1 2">
    <name type="scientific">Brassica cretica</name>
    <name type="common">Mustard</name>
    <dbReference type="NCBI Taxonomy" id="69181"/>
    <lineage>
        <taxon>Eukaryota</taxon>
        <taxon>Viridiplantae</taxon>
        <taxon>Streptophyta</taxon>
        <taxon>Embryophyta</taxon>
        <taxon>Tracheophyta</taxon>
        <taxon>Spermatophyta</taxon>
        <taxon>Magnoliopsida</taxon>
        <taxon>eudicotyledons</taxon>
        <taxon>Gunneridae</taxon>
        <taxon>Pentapetalae</taxon>
        <taxon>rosids</taxon>
        <taxon>malvids</taxon>
        <taxon>Brassicales</taxon>
        <taxon>Brassicaceae</taxon>
        <taxon>Brassiceae</taxon>
        <taxon>Brassica</taxon>
    </lineage>
</organism>
<name>A0ABQ7DQ28_BRACR</name>
<gene>
    <name evidence="1" type="ORF">DY000_02031296</name>
</gene>
<accession>A0ABQ7DQ28</accession>
<protein>
    <submittedName>
        <fullName evidence="1">Uncharacterized protein</fullName>
    </submittedName>
</protein>
<evidence type="ECO:0000313" key="1">
    <source>
        <dbReference type="EMBL" id="KAF3579460.1"/>
    </source>
</evidence>
<proteinExistence type="predicted"/>
<reference evidence="1 2" key="1">
    <citation type="journal article" date="2020" name="BMC Genomics">
        <title>Intraspecific diversification of the crop wild relative Brassica cretica Lam. using demographic model selection.</title>
        <authorList>
            <person name="Kioukis A."/>
            <person name="Michalopoulou V.A."/>
            <person name="Briers L."/>
            <person name="Pirintsos S."/>
            <person name="Studholme D.J."/>
            <person name="Pavlidis P."/>
            <person name="Sarris P.F."/>
        </authorList>
    </citation>
    <scope>NUCLEOTIDE SEQUENCE [LARGE SCALE GENOMIC DNA]</scope>
    <source>
        <strain evidence="2">cv. PFS-1207/04</strain>
    </source>
</reference>
<comment type="caution">
    <text evidence="1">The sequence shown here is derived from an EMBL/GenBank/DDBJ whole genome shotgun (WGS) entry which is preliminary data.</text>
</comment>
<sequence>MPPDLRFEEEKFPKSANRARCKQQIKNKAFRSGFLTKYIHLRIFEVDDVAKNYWFKRKRGHGENSLVEEEAMWRDISEAKCRFLIGWERRTCGNTRETFLKLRLLSWCGEISSIFHHEVHLSPFPP</sequence>
<evidence type="ECO:0000313" key="2">
    <source>
        <dbReference type="Proteomes" id="UP000266723"/>
    </source>
</evidence>
<dbReference type="Proteomes" id="UP000266723">
    <property type="component" value="Unassembled WGS sequence"/>
</dbReference>